<protein>
    <submittedName>
        <fullName evidence="1">Bacterial DNA-binding family protein</fullName>
    </submittedName>
</protein>
<dbReference type="SUPFAM" id="SSF47729">
    <property type="entry name" value="IHF-like DNA-binding proteins"/>
    <property type="match status" value="1"/>
</dbReference>
<evidence type="ECO:0000313" key="1">
    <source>
        <dbReference type="EMBL" id="KJQ46624.1"/>
    </source>
</evidence>
<evidence type="ECO:0000313" key="2">
    <source>
        <dbReference type="Proteomes" id="UP000033624"/>
    </source>
</evidence>
<accession>A0AAE2JTD1</accession>
<dbReference type="RefSeq" id="WP_011166412.1">
    <property type="nucleotide sequence ID" value="NZ_CP010267.1"/>
</dbReference>
<keyword evidence="1" id="KW-0238">DNA-binding</keyword>
<dbReference type="Proteomes" id="UP000033624">
    <property type="component" value="Unassembled WGS sequence"/>
</dbReference>
<reference evidence="1 2" key="1">
    <citation type="submission" date="2015-02" db="EMBL/GenBank/DDBJ databases">
        <title>Mycoplasma mycoides subsp. mycoides strain:B237 Genome sequencing.</title>
        <authorList>
            <person name="Fischer A."/>
            <person name="Santana-Cruz I."/>
            <person name="Schieck E."/>
            <person name="Gourle H."/>
            <person name="Lambert M."/>
            <person name="Nadendla S."/>
            <person name="Miller R.A."/>
            <person name="Weber J."/>
            <person name="Bongcam-Rudloff E."/>
            <person name="Vashee S."/>
            <person name="Frey J."/>
            <person name="Jores J."/>
        </authorList>
    </citation>
    <scope>NUCLEOTIDE SEQUENCE [LARGE SCALE GENOMIC DNA]</scope>
    <source>
        <strain evidence="1 2">B237</strain>
    </source>
</reference>
<dbReference type="GO" id="GO:0003677">
    <property type="term" value="F:DNA binding"/>
    <property type="evidence" value="ECO:0007669"/>
    <property type="project" value="UniProtKB-KW"/>
</dbReference>
<dbReference type="EMBL" id="LAEW01000001">
    <property type="protein sequence ID" value="KJQ46624.1"/>
    <property type="molecule type" value="Genomic_DNA"/>
</dbReference>
<dbReference type="KEGG" id="mmyi:mycmycITA_00231"/>
<name>A0AAE2JTD1_MYCMY</name>
<dbReference type="Gene3D" id="4.10.520.10">
    <property type="entry name" value="IHF-like DNA-binding proteins"/>
    <property type="match status" value="1"/>
</dbReference>
<gene>
    <name evidence="1" type="ORF">TS59_0237</name>
</gene>
<proteinExistence type="predicted"/>
<dbReference type="Pfam" id="PF00216">
    <property type="entry name" value="Bac_DNA_binding"/>
    <property type="match status" value="1"/>
</dbReference>
<dbReference type="InterPro" id="IPR000119">
    <property type="entry name" value="Hist_DNA-bd"/>
</dbReference>
<organism evidence="1 2">
    <name type="scientific">Mycoplasma mycoides subsp. mycoides</name>
    <dbReference type="NCBI Taxonomy" id="2103"/>
    <lineage>
        <taxon>Bacteria</taxon>
        <taxon>Bacillati</taxon>
        <taxon>Mycoplasmatota</taxon>
        <taxon>Mollicutes</taxon>
        <taxon>Mycoplasmataceae</taxon>
        <taxon>Mycoplasma</taxon>
    </lineage>
</organism>
<dbReference type="InterPro" id="IPR010992">
    <property type="entry name" value="IHF-like_DNA-bd_dom_sf"/>
</dbReference>
<dbReference type="GO" id="GO:0030527">
    <property type="term" value="F:structural constituent of chromatin"/>
    <property type="evidence" value="ECO:0007669"/>
    <property type="project" value="InterPro"/>
</dbReference>
<dbReference type="AlphaFoldDB" id="A0AAE2JTD1"/>
<sequence length="43" mass="5005">MNKKELISEIFFKRKTGEQIIIPASKTAKFKPAKKLKELLTEQ</sequence>
<comment type="caution">
    <text evidence="1">The sequence shown here is derived from an EMBL/GenBank/DDBJ whole genome shotgun (WGS) entry which is preliminary data.</text>
</comment>